<dbReference type="AlphaFoldDB" id="A0ABD3GPI1"/>
<evidence type="ECO:0000313" key="2">
    <source>
        <dbReference type="EMBL" id="KAL3679069.1"/>
    </source>
</evidence>
<feature type="compositionally biased region" description="Polar residues" evidence="1">
    <location>
        <begin position="164"/>
        <end position="177"/>
    </location>
</feature>
<feature type="region of interest" description="Disordered" evidence="1">
    <location>
        <begin position="219"/>
        <end position="251"/>
    </location>
</feature>
<feature type="compositionally biased region" description="Low complexity" evidence="1">
    <location>
        <begin position="418"/>
        <end position="432"/>
    </location>
</feature>
<feature type="compositionally biased region" description="Basic and acidic residues" evidence="1">
    <location>
        <begin position="226"/>
        <end position="236"/>
    </location>
</feature>
<feature type="region of interest" description="Disordered" evidence="1">
    <location>
        <begin position="368"/>
        <end position="439"/>
    </location>
</feature>
<keyword evidence="3" id="KW-1185">Reference proteome</keyword>
<proteinExistence type="predicted"/>
<accession>A0ABD3GPI1</accession>
<gene>
    <name evidence="2" type="ORF">R1sor_022025</name>
</gene>
<protein>
    <submittedName>
        <fullName evidence="2">Uncharacterized protein</fullName>
    </submittedName>
</protein>
<dbReference type="Proteomes" id="UP001633002">
    <property type="component" value="Unassembled WGS sequence"/>
</dbReference>
<evidence type="ECO:0000256" key="1">
    <source>
        <dbReference type="SAM" id="MobiDB-lite"/>
    </source>
</evidence>
<sequence length="439" mass="49454">MKSTFDSIRTLKIGSSGGVYQGGRRQSRGRFSHWYGMDDEDGNDIDRGQDPGDVGQRQGHGRPHPKGDPRQSLLPFQGVGEPPRRRNFKEMGVPEPRSDLSIKVWEQYELFKGFKGNSKGVWSKSDDTGQSSRDPLDEEEEIAQALWESRKRESGSDHVESILDPSQQVKSQHSTKNSPSSVATASTPSLSNPGMINPQRKIKIKIKTWDWREPVTEEEVLENMEEDRRRRAEGSVKLDSPTPQRQHHDDLQDYDFPCDENEPLEDASTLPNIDIGDGDTLDEHMNIASLFMRRESVWNYKMVNDVGAAQARAHGVEEDRLKELNSKFGIAAFPKVKLNAPGVELTSKKTRVLQDIYSFPMVRDDVSVRPLKRTRPSTSRFKPTDEAGPSTTPEETTHDPGSPTGNNITPGLSPRENTPSPRTRTLRSTVPVNYKRQLE</sequence>
<organism evidence="2 3">
    <name type="scientific">Riccia sorocarpa</name>
    <dbReference type="NCBI Taxonomy" id="122646"/>
    <lineage>
        <taxon>Eukaryota</taxon>
        <taxon>Viridiplantae</taxon>
        <taxon>Streptophyta</taxon>
        <taxon>Embryophyta</taxon>
        <taxon>Marchantiophyta</taxon>
        <taxon>Marchantiopsida</taxon>
        <taxon>Marchantiidae</taxon>
        <taxon>Marchantiales</taxon>
        <taxon>Ricciaceae</taxon>
        <taxon>Riccia</taxon>
    </lineage>
</organism>
<feature type="compositionally biased region" description="Low complexity" evidence="1">
    <location>
        <begin position="178"/>
        <end position="191"/>
    </location>
</feature>
<name>A0ABD3GPI1_9MARC</name>
<feature type="region of interest" description="Disordered" evidence="1">
    <location>
        <begin position="1"/>
        <end position="99"/>
    </location>
</feature>
<reference evidence="2 3" key="1">
    <citation type="submission" date="2024-09" db="EMBL/GenBank/DDBJ databases">
        <title>Chromosome-scale assembly of Riccia sorocarpa.</title>
        <authorList>
            <person name="Paukszto L."/>
        </authorList>
    </citation>
    <scope>NUCLEOTIDE SEQUENCE [LARGE SCALE GENOMIC DNA]</scope>
    <source>
        <strain evidence="2">LP-2024</strain>
        <tissue evidence="2">Aerial parts of the thallus</tissue>
    </source>
</reference>
<feature type="region of interest" description="Disordered" evidence="1">
    <location>
        <begin position="116"/>
        <end position="199"/>
    </location>
</feature>
<evidence type="ECO:0000313" key="3">
    <source>
        <dbReference type="Proteomes" id="UP001633002"/>
    </source>
</evidence>
<dbReference type="EMBL" id="JBJQOH010000007">
    <property type="protein sequence ID" value="KAL3679069.1"/>
    <property type="molecule type" value="Genomic_DNA"/>
</dbReference>
<feature type="compositionally biased region" description="Basic and acidic residues" evidence="1">
    <location>
        <begin position="148"/>
        <end position="161"/>
    </location>
</feature>
<comment type="caution">
    <text evidence="2">The sequence shown here is derived from an EMBL/GenBank/DDBJ whole genome shotgun (WGS) entry which is preliminary data.</text>
</comment>